<dbReference type="InterPro" id="IPR052275">
    <property type="entry name" value="Mt_Fe-S_assembly_factor"/>
</dbReference>
<dbReference type="SUPFAM" id="SSF82657">
    <property type="entry name" value="BolA-like"/>
    <property type="match status" value="1"/>
</dbReference>
<comment type="similarity">
    <text evidence="1 2">Belongs to the BolA/IbaG family.</text>
</comment>
<organism evidence="3 4">
    <name type="scientific">Lachancea dasiensis</name>
    <dbReference type="NCBI Taxonomy" id="1072105"/>
    <lineage>
        <taxon>Eukaryota</taxon>
        <taxon>Fungi</taxon>
        <taxon>Dikarya</taxon>
        <taxon>Ascomycota</taxon>
        <taxon>Saccharomycotina</taxon>
        <taxon>Saccharomycetes</taxon>
        <taxon>Saccharomycetales</taxon>
        <taxon>Saccharomycetaceae</taxon>
        <taxon>Lachancea</taxon>
    </lineage>
</organism>
<dbReference type="Gene3D" id="3.10.20.90">
    <property type="entry name" value="Phosphatidylinositol 3-kinase Catalytic Subunit, Chain A, domain 1"/>
    <property type="match status" value="1"/>
</dbReference>
<evidence type="ECO:0000256" key="2">
    <source>
        <dbReference type="RuleBase" id="RU003860"/>
    </source>
</evidence>
<dbReference type="InterPro" id="IPR036065">
    <property type="entry name" value="BolA-like_sf"/>
</dbReference>
<dbReference type="STRING" id="1266660.A0A1G4IQQ2"/>
<dbReference type="GO" id="GO:0005759">
    <property type="term" value="C:mitochondrial matrix"/>
    <property type="evidence" value="ECO:0007669"/>
    <property type="project" value="EnsemblFungi"/>
</dbReference>
<dbReference type="GO" id="GO:0051604">
    <property type="term" value="P:protein maturation"/>
    <property type="evidence" value="ECO:0007669"/>
    <property type="project" value="EnsemblFungi"/>
</dbReference>
<evidence type="ECO:0000313" key="3">
    <source>
        <dbReference type="EMBL" id="SCU78927.1"/>
    </source>
</evidence>
<dbReference type="PANTHER" id="PTHR46188:SF1">
    <property type="entry name" value="BOLA-LIKE PROTEIN 3"/>
    <property type="match status" value="1"/>
</dbReference>
<reference evidence="3 4" key="1">
    <citation type="submission" date="2016-03" db="EMBL/GenBank/DDBJ databases">
        <authorList>
            <person name="Devillers H."/>
        </authorList>
    </citation>
    <scope>NUCLEOTIDE SEQUENCE [LARGE SCALE GENOMIC DNA]</scope>
    <source>
        <strain evidence="3">CBS 10888</strain>
    </source>
</reference>
<gene>
    <name evidence="3" type="ORF">LADA_0A08614G</name>
</gene>
<protein>
    <submittedName>
        <fullName evidence="3">LADA_0A08614g1_1</fullName>
    </submittedName>
</protein>
<accession>A0A1G4IQQ2</accession>
<evidence type="ECO:0000256" key="1">
    <source>
        <dbReference type="ARBA" id="ARBA00005578"/>
    </source>
</evidence>
<dbReference type="PANTHER" id="PTHR46188">
    <property type="entry name" value="BOLA-LIKE PROTEIN 3"/>
    <property type="match status" value="1"/>
</dbReference>
<dbReference type="Pfam" id="PF01722">
    <property type="entry name" value="BolA"/>
    <property type="match status" value="1"/>
</dbReference>
<evidence type="ECO:0000313" key="4">
    <source>
        <dbReference type="Proteomes" id="UP000190274"/>
    </source>
</evidence>
<dbReference type="Proteomes" id="UP000190274">
    <property type="component" value="Chromosome A"/>
</dbReference>
<sequence>MFKPAFSFARLSRRLLSFTPEEKLIFDKLSKQLEPKQIDVRDVSGGCGSMFAIDITSDKFNGLSMVKQHKLVNKILEDDIKRWHGLQLRTRSK</sequence>
<name>A0A1G4IQQ2_9SACH</name>
<dbReference type="AlphaFoldDB" id="A0A1G4IQQ2"/>
<keyword evidence="4" id="KW-1185">Reference proteome</keyword>
<proteinExistence type="inferred from homology"/>
<dbReference type="InterPro" id="IPR002634">
    <property type="entry name" value="BolA"/>
</dbReference>
<dbReference type="EMBL" id="LT598460">
    <property type="protein sequence ID" value="SCU78927.1"/>
    <property type="molecule type" value="Genomic_DNA"/>
</dbReference>
<dbReference type="OrthoDB" id="203381at2759"/>